<dbReference type="InterPro" id="IPR000504">
    <property type="entry name" value="RRM_dom"/>
</dbReference>
<feature type="compositionally biased region" description="Polar residues" evidence="4">
    <location>
        <begin position="1"/>
        <end position="16"/>
    </location>
</feature>
<feature type="compositionally biased region" description="Low complexity" evidence="4">
    <location>
        <begin position="378"/>
        <end position="389"/>
    </location>
</feature>
<protein>
    <recommendedName>
        <fullName evidence="5">RRM domain-containing protein</fullName>
    </recommendedName>
</protein>
<feature type="domain" description="RRM" evidence="5">
    <location>
        <begin position="56"/>
        <end position="141"/>
    </location>
</feature>
<feature type="region of interest" description="Disordered" evidence="4">
    <location>
        <begin position="1"/>
        <end position="44"/>
    </location>
</feature>
<dbReference type="PROSITE" id="PS50102">
    <property type="entry name" value="RRM"/>
    <property type="match status" value="1"/>
</dbReference>
<evidence type="ECO:0000256" key="2">
    <source>
        <dbReference type="ARBA" id="ARBA00023242"/>
    </source>
</evidence>
<comment type="caution">
    <text evidence="6">The sequence shown here is derived from an EMBL/GenBank/DDBJ whole genome shotgun (WGS) entry which is preliminary data.</text>
</comment>
<dbReference type="Pfam" id="PF00076">
    <property type="entry name" value="RRM_1"/>
    <property type="match status" value="1"/>
</dbReference>
<dbReference type="AlphaFoldDB" id="A0A7J6MXM8"/>
<feature type="region of interest" description="Disordered" evidence="4">
    <location>
        <begin position="333"/>
        <end position="389"/>
    </location>
</feature>
<evidence type="ECO:0000256" key="4">
    <source>
        <dbReference type="SAM" id="MobiDB-lite"/>
    </source>
</evidence>
<dbReference type="OrthoDB" id="4207594at2759"/>
<evidence type="ECO:0000256" key="3">
    <source>
        <dbReference type="PROSITE-ProRule" id="PRU00176"/>
    </source>
</evidence>
<evidence type="ECO:0000313" key="6">
    <source>
        <dbReference type="EMBL" id="KAF4676382.1"/>
    </source>
</evidence>
<dbReference type="PANTHER" id="PTHR13952">
    <property type="entry name" value="U1 SMALL NUCLEAR RIBONUCLEOPROTEIN 70 KD"/>
    <property type="match status" value="1"/>
</dbReference>
<evidence type="ECO:0000259" key="5">
    <source>
        <dbReference type="PROSITE" id="PS50102"/>
    </source>
</evidence>
<evidence type="ECO:0000313" key="7">
    <source>
        <dbReference type="Proteomes" id="UP000591131"/>
    </source>
</evidence>
<dbReference type="GO" id="GO:0003729">
    <property type="term" value="F:mRNA binding"/>
    <property type="evidence" value="ECO:0007669"/>
    <property type="project" value="TreeGrafter"/>
</dbReference>
<accession>A0A7J6MXM8</accession>
<dbReference type="InterPro" id="IPR051183">
    <property type="entry name" value="U1_U11-U12_snRNP_70-35kDa"/>
</dbReference>
<dbReference type="InterPro" id="IPR012677">
    <property type="entry name" value="Nucleotide-bd_a/b_plait_sf"/>
</dbReference>
<feature type="compositionally biased region" description="Pro residues" evidence="4">
    <location>
        <begin position="175"/>
        <end position="184"/>
    </location>
</feature>
<dbReference type="Proteomes" id="UP000591131">
    <property type="component" value="Unassembled WGS sequence"/>
</dbReference>
<evidence type="ECO:0000256" key="1">
    <source>
        <dbReference type="ARBA" id="ARBA00004123"/>
    </source>
</evidence>
<dbReference type="Gene3D" id="3.30.70.330">
    <property type="match status" value="1"/>
</dbReference>
<dbReference type="GO" id="GO:0000398">
    <property type="term" value="P:mRNA splicing, via spliceosome"/>
    <property type="evidence" value="ECO:0007669"/>
    <property type="project" value="TreeGrafter"/>
</dbReference>
<dbReference type="SMART" id="SM00360">
    <property type="entry name" value="RRM"/>
    <property type="match status" value="1"/>
</dbReference>
<dbReference type="EMBL" id="JAAPAO010000035">
    <property type="protein sequence ID" value="KAF4676382.1"/>
    <property type="molecule type" value="Genomic_DNA"/>
</dbReference>
<keyword evidence="7" id="KW-1185">Reference proteome</keyword>
<dbReference type="InterPro" id="IPR035979">
    <property type="entry name" value="RBD_domain_sf"/>
</dbReference>
<keyword evidence="3" id="KW-0694">RNA-binding</keyword>
<keyword evidence="2" id="KW-0539">Nucleus</keyword>
<feature type="region of interest" description="Disordered" evidence="4">
    <location>
        <begin position="147"/>
        <end position="209"/>
    </location>
</feature>
<dbReference type="GO" id="GO:0017069">
    <property type="term" value="F:snRNA binding"/>
    <property type="evidence" value="ECO:0007669"/>
    <property type="project" value="TreeGrafter"/>
</dbReference>
<feature type="compositionally biased region" description="Polar residues" evidence="4">
    <location>
        <begin position="154"/>
        <end position="168"/>
    </location>
</feature>
<proteinExistence type="predicted"/>
<reference evidence="6 7" key="1">
    <citation type="submission" date="2020-04" db="EMBL/GenBank/DDBJ databases">
        <title>Perkinsus chesapeaki whole genome sequence.</title>
        <authorList>
            <person name="Bogema D.R."/>
        </authorList>
    </citation>
    <scope>NUCLEOTIDE SEQUENCE [LARGE SCALE GENOMIC DNA]</scope>
    <source>
        <strain evidence="6">ATCC PRA-425</strain>
    </source>
</reference>
<name>A0A7J6MXM8_PERCH</name>
<feature type="compositionally biased region" description="Low complexity" evidence="4">
    <location>
        <begin position="340"/>
        <end position="353"/>
    </location>
</feature>
<organism evidence="6 7">
    <name type="scientific">Perkinsus chesapeaki</name>
    <name type="common">Clam parasite</name>
    <name type="synonym">Perkinsus andrewsi</name>
    <dbReference type="NCBI Taxonomy" id="330153"/>
    <lineage>
        <taxon>Eukaryota</taxon>
        <taxon>Sar</taxon>
        <taxon>Alveolata</taxon>
        <taxon>Perkinsozoa</taxon>
        <taxon>Perkinsea</taxon>
        <taxon>Perkinsida</taxon>
        <taxon>Perkinsidae</taxon>
        <taxon>Perkinsus</taxon>
    </lineage>
</organism>
<gene>
    <name evidence="6" type="ORF">FOL47_006296</name>
</gene>
<dbReference type="SUPFAM" id="SSF54928">
    <property type="entry name" value="RNA-binding domain, RBD"/>
    <property type="match status" value="1"/>
</dbReference>
<comment type="subcellular location">
    <subcellularLocation>
        <location evidence="1">Nucleus</location>
    </subcellularLocation>
</comment>
<sequence length="389" mass="41969">MSATFDPSPTNSSSRYVSDPAAGPERKYSSDSSRAASVAKRPYPQTDFSDPNLAVRTLMVFRFPREAQEVDLACRFGRFGPLEHVKVVYDPVTHLPRCYGFVRFVHRSHALEAYHACEERKISMDDPFGRTWFFEVKWARNARAAGEIPRGPTEPQSGYNGYPENQENAPMGVPGIPPPPPPPTIHDSIAPPLLSDASDEIGPPGLSPSAIEPALLELASYEEDTSPMMSSEEARELLRQLENAQQSDVSIAAASRGEMISPFEVPDIIPQPPTIDYLLDMTSEAEDVATSQAAAAAAAAALASKTEHTSQDDLALLMETVFKTVRRSALERLRKGGDASPSTRCGSSTSRTGEAMDGSTKAARANSESSLEPPTRMAASEAPSSISAI</sequence>
<dbReference type="GO" id="GO:0071011">
    <property type="term" value="C:precatalytic spliceosome"/>
    <property type="evidence" value="ECO:0007669"/>
    <property type="project" value="TreeGrafter"/>
</dbReference>